<sequence>MNQNPIPDVERQALEHAINFNNEFGKLIESNVRFEEFGCSLMAETLQKWAARDPQVSARLKRRLAKPRCPLEMEVAVMMSRGGGSQKVECTPTE</sequence>
<dbReference type="EMBL" id="GG685288">
    <property type="protein sequence ID" value="EER00038.1"/>
    <property type="molecule type" value="Genomic_DNA"/>
</dbReference>
<dbReference type="RefSeq" id="XP_002767320.1">
    <property type="nucleotide sequence ID" value="XM_002767274.1"/>
</dbReference>
<dbReference type="GeneID" id="9049733"/>
<reference evidence="1 2" key="1">
    <citation type="submission" date="2008-07" db="EMBL/GenBank/DDBJ databases">
        <authorList>
            <person name="El-Sayed N."/>
            <person name="Caler E."/>
            <person name="Inman J."/>
            <person name="Amedeo P."/>
            <person name="Hass B."/>
            <person name="Wortman J."/>
        </authorList>
    </citation>
    <scope>NUCLEOTIDE SEQUENCE [LARGE SCALE GENOMIC DNA]</scope>
    <source>
        <strain evidence="2">ATCC 50983 / TXsc</strain>
    </source>
</reference>
<dbReference type="OrthoDB" id="418974at2759"/>
<accession>C5LT70</accession>
<evidence type="ECO:0000313" key="2">
    <source>
        <dbReference type="Proteomes" id="UP000007800"/>
    </source>
</evidence>
<organism evidence="2">
    <name type="scientific">Perkinsus marinus (strain ATCC 50983 / TXsc)</name>
    <dbReference type="NCBI Taxonomy" id="423536"/>
    <lineage>
        <taxon>Eukaryota</taxon>
        <taxon>Sar</taxon>
        <taxon>Alveolata</taxon>
        <taxon>Perkinsozoa</taxon>
        <taxon>Perkinsea</taxon>
        <taxon>Perkinsida</taxon>
        <taxon>Perkinsidae</taxon>
        <taxon>Perkinsus</taxon>
    </lineage>
</organism>
<dbReference type="Proteomes" id="UP000007800">
    <property type="component" value="Unassembled WGS sequence"/>
</dbReference>
<keyword evidence="2" id="KW-1185">Reference proteome</keyword>
<dbReference type="InParanoid" id="C5LT70"/>
<proteinExistence type="predicted"/>
<evidence type="ECO:0000313" key="1">
    <source>
        <dbReference type="EMBL" id="EER00038.1"/>
    </source>
</evidence>
<protein>
    <submittedName>
        <fullName evidence="1">Uncharacterized protein</fullName>
    </submittedName>
</protein>
<name>C5LT70_PERM5</name>
<dbReference type="AlphaFoldDB" id="C5LT70"/>
<gene>
    <name evidence="1" type="ORF">Pmar_PMAR024514</name>
</gene>